<dbReference type="EMBL" id="MN740043">
    <property type="protein sequence ID" value="QHT85661.1"/>
    <property type="molecule type" value="Genomic_DNA"/>
</dbReference>
<dbReference type="PROSITE" id="PS00518">
    <property type="entry name" value="ZF_RING_1"/>
    <property type="match status" value="1"/>
</dbReference>
<reference evidence="5" key="1">
    <citation type="journal article" date="2020" name="Nature">
        <title>Giant virus diversity and host interactions through global metagenomics.</title>
        <authorList>
            <person name="Schulz F."/>
            <person name="Roux S."/>
            <person name="Paez-Espino D."/>
            <person name="Jungbluth S."/>
            <person name="Walsh D.A."/>
            <person name="Denef V.J."/>
            <person name="McMahon K.D."/>
            <person name="Konstantinidis K.T."/>
            <person name="Eloe-Fadrosh E.A."/>
            <person name="Kyrpides N.C."/>
            <person name="Woyke T."/>
        </authorList>
    </citation>
    <scope>NUCLEOTIDE SEQUENCE</scope>
    <source>
        <strain evidence="5">GVMAG-M-3300023184-182</strain>
    </source>
</reference>
<dbReference type="GO" id="GO:0008270">
    <property type="term" value="F:zinc ion binding"/>
    <property type="evidence" value="ECO:0007669"/>
    <property type="project" value="UniProtKB-KW"/>
</dbReference>
<dbReference type="InterPro" id="IPR001841">
    <property type="entry name" value="Znf_RING"/>
</dbReference>
<dbReference type="InterPro" id="IPR013083">
    <property type="entry name" value="Znf_RING/FYVE/PHD"/>
</dbReference>
<proteinExistence type="predicted"/>
<evidence type="ECO:0000313" key="5">
    <source>
        <dbReference type="EMBL" id="QHT85661.1"/>
    </source>
</evidence>
<evidence type="ECO:0000256" key="1">
    <source>
        <dbReference type="ARBA" id="ARBA00022723"/>
    </source>
</evidence>
<sequence>MSYIQFLCMNFHKLIIQSIQNIQSIQSIKYNKITNIIENCPVCNKEKNIIILECGHSVCKDCIITSSSCILCSLNNIMERL</sequence>
<dbReference type="SMART" id="SM00184">
    <property type="entry name" value="RING"/>
    <property type="match status" value="1"/>
</dbReference>
<keyword evidence="3" id="KW-0862">Zinc</keyword>
<organism evidence="5">
    <name type="scientific">viral metagenome</name>
    <dbReference type="NCBI Taxonomy" id="1070528"/>
    <lineage>
        <taxon>unclassified sequences</taxon>
        <taxon>metagenomes</taxon>
        <taxon>organismal metagenomes</taxon>
    </lineage>
</organism>
<dbReference type="AlphaFoldDB" id="A0A6C0HY15"/>
<keyword evidence="1" id="KW-0479">Metal-binding</keyword>
<feature type="domain" description="RING-type" evidence="4">
    <location>
        <begin position="40"/>
        <end position="73"/>
    </location>
</feature>
<evidence type="ECO:0000259" key="4">
    <source>
        <dbReference type="PROSITE" id="PS50089"/>
    </source>
</evidence>
<accession>A0A6C0HY15</accession>
<name>A0A6C0HY15_9ZZZZ</name>
<evidence type="ECO:0000256" key="3">
    <source>
        <dbReference type="ARBA" id="ARBA00022833"/>
    </source>
</evidence>
<keyword evidence="2" id="KW-0863">Zinc-finger</keyword>
<dbReference type="SUPFAM" id="SSF57850">
    <property type="entry name" value="RING/U-box"/>
    <property type="match status" value="1"/>
</dbReference>
<dbReference type="Gene3D" id="3.30.40.10">
    <property type="entry name" value="Zinc/RING finger domain, C3HC4 (zinc finger)"/>
    <property type="match status" value="1"/>
</dbReference>
<evidence type="ECO:0000256" key="2">
    <source>
        <dbReference type="ARBA" id="ARBA00022771"/>
    </source>
</evidence>
<dbReference type="InterPro" id="IPR017907">
    <property type="entry name" value="Znf_RING_CS"/>
</dbReference>
<dbReference type="PROSITE" id="PS50089">
    <property type="entry name" value="ZF_RING_2"/>
    <property type="match status" value="1"/>
</dbReference>
<protein>
    <recommendedName>
        <fullName evidence="4">RING-type domain-containing protein</fullName>
    </recommendedName>
</protein>